<keyword evidence="1" id="KW-1133">Transmembrane helix</keyword>
<organism evidence="2 3">
    <name type="scientific">Dyadobacter sandarakinus</name>
    <dbReference type="NCBI Taxonomy" id="2747268"/>
    <lineage>
        <taxon>Bacteria</taxon>
        <taxon>Pseudomonadati</taxon>
        <taxon>Bacteroidota</taxon>
        <taxon>Cytophagia</taxon>
        <taxon>Cytophagales</taxon>
        <taxon>Spirosomataceae</taxon>
        <taxon>Dyadobacter</taxon>
    </lineage>
</organism>
<name>A0ABX7I1Q2_9BACT</name>
<evidence type="ECO:0000256" key="1">
    <source>
        <dbReference type="SAM" id="Phobius"/>
    </source>
</evidence>
<accession>A0ABX7I1Q2</accession>
<dbReference type="Proteomes" id="UP000612680">
    <property type="component" value="Chromosome"/>
</dbReference>
<protein>
    <submittedName>
        <fullName evidence="2">Uncharacterized protein</fullName>
    </submittedName>
</protein>
<keyword evidence="1" id="KW-0472">Membrane</keyword>
<sequence length="146" mass="16900">MEDKKERLIELADKKPRLALIYGMAIIIGVLCGVIIYQDNRVSNADSLKDAALKEQSALIKGEYNERIKSLEQGNRDKDQKIEEYQKLVVARTDVFADKMTQFIQDQLDKKEKIDAQRAKIDKNRKTYRAVTEEKIKQLQTQSPNE</sequence>
<keyword evidence="1" id="KW-0812">Transmembrane</keyword>
<evidence type="ECO:0000313" key="3">
    <source>
        <dbReference type="Proteomes" id="UP000612680"/>
    </source>
</evidence>
<evidence type="ECO:0000313" key="2">
    <source>
        <dbReference type="EMBL" id="QRQ99728.1"/>
    </source>
</evidence>
<keyword evidence="3" id="KW-1185">Reference proteome</keyword>
<dbReference type="EMBL" id="CP056775">
    <property type="protein sequence ID" value="QRQ99728.1"/>
    <property type="molecule type" value="Genomic_DNA"/>
</dbReference>
<reference evidence="2 3" key="1">
    <citation type="submission" date="2020-06" db="EMBL/GenBank/DDBJ databases">
        <title>Dyadobacter sandarakinus sp. nov., isolated from the soil of the Arctic Yellow River Station.</title>
        <authorList>
            <person name="Zhang Y."/>
            <person name="Peng F."/>
        </authorList>
    </citation>
    <scope>NUCLEOTIDE SEQUENCE [LARGE SCALE GENOMIC DNA]</scope>
    <source>
        <strain evidence="2 3">Q3-56</strain>
    </source>
</reference>
<proteinExistence type="predicted"/>
<dbReference type="RefSeq" id="WP_204660489.1">
    <property type="nucleotide sequence ID" value="NZ_CP056775.1"/>
</dbReference>
<gene>
    <name evidence="2" type="ORF">HWI92_01750</name>
</gene>
<feature type="transmembrane region" description="Helical" evidence="1">
    <location>
        <begin position="20"/>
        <end position="37"/>
    </location>
</feature>